<protein>
    <recommendedName>
        <fullName evidence="7">Spindle assembly abnormal protein 6 N-terminal domain-containing protein</fullName>
    </recommendedName>
</protein>
<keyword evidence="5" id="KW-0131">Cell cycle</keyword>
<sequence>MESALEPSFFNGEVPVTLKYTDREDRRATITAAAGGMARQRVLNLQLTDETDAYLLYSLHLSEDDFHALKTEQSLLVDFATFPGKLVELLRQCQACAAEEQPRFVAELSVGDSAASSSAGKPPTLERWRAEGEREEREAAAEAALLREQTAELRRENSGLAAANHALEKAAGASRIEVAALSASTADKDALVAKTSSLLEAAADARRYEWGRGIATRLV</sequence>
<evidence type="ECO:0000256" key="5">
    <source>
        <dbReference type="ARBA" id="ARBA00023306"/>
    </source>
</evidence>
<keyword evidence="3 6" id="KW-0175">Coiled coil</keyword>
<feature type="coiled-coil region" evidence="6">
    <location>
        <begin position="129"/>
        <end position="156"/>
    </location>
</feature>
<reference evidence="8" key="2">
    <citation type="submission" date="2024-10" db="UniProtKB">
        <authorList>
            <consortium name="EnsemblProtists"/>
        </authorList>
    </citation>
    <scope>IDENTIFICATION</scope>
</reference>
<keyword evidence="4" id="KW-0206">Cytoskeleton</keyword>
<dbReference type="InterPro" id="IPR032396">
    <property type="entry name" value="SAS-6_N"/>
</dbReference>
<name>A0A0D3KEP3_EMIH1</name>
<dbReference type="CDD" id="cd10142">
    <property type="entry name" value="HD_SAS6_N"/>
    <property type="match status" value="1"/>
</dbReference>
<evidence type="ECO:0000259" key="7">
    <source>
        <dbReference type="Pfam" id="PF16531"/>
    </source>
</evidence>
<evidence type="ECO:0000256" key="3">
    <source>
        <dbReference type="ARBA" id="ARBA00023054"/>
    </source>
</evidence>
<comment type="subcellular location">
    <subcellularLocation>
        <location evidence="1">Cytoplasm</location>
        <location evidence="1">Cytoskeleton</location>
        <location evidence="1">Microtubule organizing center</location>
        <location evidence="1">Centrosome</location>
    </subcellularLocation>
</comment>
<proteinExistence type="predicted"/>
<feature type="domain" description="Spindle assembly abnormal protein 6 N-terminal" evidence="7">
    <location>
        <begin position="9"/>
        <end position="113"/>
    </location>
</feature>
<evidence type="ECO:0000256" key="2">
    <source>
        <dbReference type="ARBA" id="ARBA00022490"/>
    </source>
</evidence>
<dbReference type="PANTHER" id="PTHR44281">
    <property type="entry name" value="SPINDLE ASSEMBLY ABNORMAL PROTEIN 6 HOMOLOG"/>
    <property type="match status" value="1"/>
</dbReference>
<evidence type="ECO:0000256" key="4">
    <source>
        <dbReference type="ARBA" id="ARBA00023212"/>
    </source>
</evidence>
<dbReference type="AlphaFoldDB" id="A0A0D3KEP3"/>
<dbReference type="EnsemblProtists" id="EOD34228">
    <property type="protein sequence ID" value="EOD34228"/>
    <property type="gene ID" value="EMIHUDRAFT_201898"/>
</dbReference>
<keyword evidence="9" id="KW-1185">Reference proteome</keyword>
<evidence type="ECO:0000256" key="1">
    <source>
        <dbReference type="ARBA" id="ARBA00004300"/>
    </source>
</evidence>
<dbReference type="InterPro" id="IPR038558">
    <property type="entry name" value="SAS-6_N_sf"/>
</dbReference>
<organism evidence="8 9">
    <name type="scientific">Emiliania huxleyi (strain CCMP1516)</name>
    <dbReference type="NCBI Taxonomy" id="280463"/>
    <lineage>
        <taxon>Eukaryota</taxon>
        <taxon>Haptista</taxon>
        <taxon>Haptophyta</taxon>
        <taxon>Prymnesiophyceae</taxon>
        <taxon>Isochrysidales</taxon>
        <taxon>Noelaerhabdaceae</taxon>
        <taxon>Emiliania</taxon>
    </lineage>
</organism>
<dbReference type="Gene3D" id="2.170.210.20">
    <property type="entry name" value="Spindle assembly abnormal protein 6, N-terminal domain"/>
    <property type="match status" value="1"/>
</dbReference>
<evidence type="ECO:0000256" key="6">
    <source>
        <dbReference type="SAM" id="Coils"/>
    </source>
</evidence>
<dbReference type="KEGG" id="ehx:EMIHUDRAFT_201898"/>
<dbReference type="Pfam" id="PF16531">
    <property type="entry name" value="SAS-6_N"/>
    <property type="match status" value="1"/>
</dbReference>
<dbReference type="Proteomes" id="UP000013827">
    <property type="component" value="Unassembled WGS sequence"/>
</dbReference>
<evidence type="ECO:0000313" key="8">
    <source>
        <dbReference type="EnsemblProtists" id="EOD34228"/>
    </source>
</evidence>
<accession>A0A0D3KEP3</accession>
<dbReference type="PANTHER" id="PTHR44281:SF2">
    <property type="entry name" value="SPINDLE ASSEMBLY ABNORMAL PROTEIN 6 HOMOLOG"/>
    <property type="match status" value="1"/>
</dbReference>
<dbReference type="PaxDb" id="2903-EOD34228"/>
<dbReference type="GeneID" id="17279499"/>
<dbReference type="GO" id="GO:0005813">
    <property type="term" value="C:centrosome"/>
    <property type="evidence" value="ECO:0007669"/>
    <property type="project" value="UniProtKB-SubCell"/>
</dbReference>
<evidence type="ECO:0000313" key="9">
    <source>
        <dbReference type="Proteomes" id="UP000013827"/>
    </source>
</evidence>
<reference evidence="9" key="1">
    <citation type="journal article" date="2013" name="Nature">
        <title>Pan genome of the phytoplankton Emiliania underpins its global distribution.</title>
        <authorList>
            <person name="Read B.A."/>
            <person name="Kegel J."/>
            <person name="Klute M.J."/>
            <person name="Kuo A."/>
            <person name="Lefebvre S.C."/>
            <person name="Maumus F."/>
            <person name="Mayer C."/>
            <person name="Miller J."/>
            <person name="Monier A."/>
            <person name="Salamov A."/>
            <person name="Young J."/>
            <person name="Aguilar M."/>
            <person name="Claverie J.M."/>
            <person name="Frickenhaus S."/>
            <person name="Gonzalez K."/>
            <person name="Herman E.K."/>
            <person name="Lin Y.C."/>
            <person name="Napier J."/>
            <person name="Ogata H."/>
            <person name="Sarno A.F."/>
            <person name="Shmutz J."/>
            <person name="Schroeder D."/>
            <person name="de Vargas C."/>
            <person name="Verret F."/>
            <person name="von Dassow P."/>
            <person name="Valentin K."/>
            <person name="Van de Peer Y."/>
            <person name="Wheeler G."/>
            <person name="Dacks J.B."/>
            <person name="Delwiche C.F."/>
            <person name="Dyhrman S.T."/>
            <person name="Glockner G."/>
            <person name="John U."/>
            <person name="Richards T."/>
            <person name="Worden A.Z."/>
            <person name="Zhang X."/>
            <person name="Grigoriev I.V."/>
            <person name="Allen A.E."/>
            <person name="Bidle K."/>
            <person name="Borodovsky M."/>
            <person name="Bowler C."/>
            <person name="Brownlee C."/>
            <person name="Cock J.M."/>
            <person name="Elias M."/>
            <person name="Gladyshev V.N."/>
            <person name="Groth M."/>
            <person name="Guda C."/>
            <person name="Hadaegh A."/>
            <person name="Iglesias-Rodriguez M.D."/>
            <person name="Jenkins J."/>
            <person name="Jones B.M."/>
            <person name="Lawson T."/>
            <person name="Leese F."/>
            <person name="Lindquist E."/>
            <person name="Lobanov A."/>
            <person name="Lomsadze A."/>
            <person name="Malik S.B."/>
            <person name="Marsh M.E."/>
            <person name="Mackinder L."/>
            <person name="Mock T."/>
            <person name="Mueller-Roeber B."/>
            <person name="Pagarete A."/>
            <person name="Parker M."/>
            <person name="Probert I."/>
            <person name="Quesneville H."/>
            <person name="Raines C."/>
            <person name="Rensing S.A."/>
            <person name="Riano-Pachon D.M."/>
            <person name="Richier S."/>
            <person name="Rokitta S."/>
            <person name="Shiraiwa Y."/>
            <person name="Soanes D.M."/>
            <person name="van der Giezen M."/>
            <person name="Wahlund T.M."/>
            <person name="Williams B."/>
            <person name="Wilson W."/>
            <person name="Wolfe G."/>
            <person name="Wurch L.L."/>
        </authorList>
    </citation>
    <scope>NUCLEOTIDE SEQUENCE</scope>
</reference>
<dbReference type="RefSeq" id="XP_005786657.1">
    <property type="nucleotide sequence ID" value="XM_005786600.1"/>
</dbReference>
<keyword evidence="2" id="KW-0963">Cytoplasm</keyword>
<dbReference type="HOGENOM" id="CLU_1083519_0_0_1"/>
<dbReference type="STRING" id="2903.R1DFF8"/>